<dbReference type="eggNOG" id="COG5001">
    <property type="taxonomic scope" value="Bacteria"/>
</dbReference>
<dbReference type="Gene3D" id="3.30.70.270">
    <property type="match status" value="1"/>
</dbReference>
<dbReference type="HOGENOM" id="CLU_000445_70_50_5"/>
<dbReference type="Gene3D" id="3.20.20.450">
    <property type="entry name" value="EAL domain"/>
    <property type="match status" value="1"/>
</dbReference>
<reference evidence="3 4" key="1">
    <citation type="journal article" date="2010" name="J. Bacteriol.">
        <title>Complete genome sequence of the representative gamma-hexachlorocyclohexane-degrading bacterium Sphingobium japonicum UT26.</title>
        <authorList>
            <person name="Nagata Y."/>
            <person name="Ohtsubo Y."/>
            <person name="Endo R."/>
            <person name="Ichikawa N."/>
            <person name="Ankai A."/>
            <person name="Oguchi A."/>
            <person name="Fukui S."/>
            <person name="Fujita N."/>
            <person name="Tsuda M."/>
        </authorList>
    </citation>
    <scope>NUCLEOTIDE SEQUENCE [LARGE SCALE GENOMIC DNA]</scope>
    <source>
        <strain evidence="4">DSM 16413 / CCM 7287 / MTCC 6362 / UT26 / NBRC 101211 / UT26S</strain>
    </source>
</reference>
<dbReference type="PROSITE" id="PS50887">
    <property type="entry name" value="GGDEF"/>
    <property type="match status" value="1"/>
</dbReference>
<dbReference type="InterPro" id="IPR052155">
    <property type="entry name" value="Biofilm_reg_signaling"/>
</dbReference>
<organism evidence="3 4">
    <name type="scientific">Sphingobium indicum (strain DSM 16413 / CCM 7287 / MTCC 6362 / UT26 / NBRC 101211 / UT26S)</name>
    <name type="common">Sphingobium japonicum</name>
    <dbReference type="NCBI Taxonomy" id="452662"/>
    <lineage>
        <taxon>Bacteria</taxon>
        <taxon>Pseudomonadati</taxon>
        <taxon>Pseudomonadota</taxon>
        <taxon>Alphaproteobacteria</taxon>
        <taxon>Sphingomonadales</taxon>
        <taxon>Sphingomonadaceae</taxon>
        <taxon>Sphingobium</taxon>
    </lineage>
</organism>
<dbReference type="NCBIfam" id="TIGR00254">
    <property type="entry name" value="GGDEF"/>
    <property type="match status" value="1"/>
</dbReference>
<dbReference type="CDD" id="cd01949">
    <property type="entry name" value="GGDEF"/>
    <property type="match status" value="1"/>
</dbReference>
<dbReference type="SMART" id="SM00267">
    <property type="entry name" value="GGDEF"/>
    <property type="match status" value="1"/>
</dbReference>
<dbReference type="InterPro" id="IPR029787">
    <property type="entry name" value="Nucleotide_cyclase"/>
</dbReference>
<feature type="domain" description="EAL" evidence="1">
    <location>
        <begin position="337"/>
        <end position="593"/>
    </location>
</feature>
<dbReference type="InterPro" id="IPR000160">
    <property type="entry name" value="GGDEF_dom"/>
</dbReference>
<gene>
    <name evidence="3" type="ordered locus">SJA_C1-14790</name>
</gene>
<dbReference type="InterPro" id="IPR035919">
    <property type="entry name" value="EAL_sf"/>
</dbReference>
<evidence type="ECO:0000313" key="4">
    <source>
        <dbReference type="Proteomes" id="UP000007753"/>
    </source>
</evidence>
<dbReference type="SUPFAM" id="SSF141868">
    <property type="entry name" value="EAL domain-like"/>
    <property type="match status" value="1"/>
</dbReference>
<sequence length="598" mass="66219">MSFPEYLPFGPIAGAMESMSMRDRPTETPDVELLSGHDGAHPSPMLPMPDWMAALPFPATILSFENKRLSMVGANAAFAHSFDCILSGKAERSHAAEWRKRIVESILSGRDSEGFELRRDGALGPEYFYCTVGRLPKRDGKPDLFLFTALDRTSDRTIEKNLRRELLSDGLTALPNRTGFGEEIEDRLTNAPWPENAQFGVIAIDLSRFSRVNESLGPMAGDELLITVAKRLKSGLRQGDVLARIGGNDFAIFARLNNGLSDALHIVQRIRDALSYPIRLSDLQIRVDCAIGCALSTSLTEDPEDVVRKAQAAVKIAKRSGKVEIYRNGVLKEAQRRFSVESRLRDALAQGGLTLAFQPLIHLQTGEVTGFEALARWEDEELGHVSPAEFIAVAEESGLITSLGRWAAYEAAQALSRWDAKFGQPAPLGVNVNLSPIQMARDDVASMFEEALRYSGISGKRMTAELTESAIIADPEKARKLLFALKDLHMPIAMDDFGTGYSNLASLHSLPIDILKIDRSFVTSMLEDRDKEIMVRTILSLAESLGLHVTAEGIETQELAHALQNLGCWQGQGYYFARPMPEADAYDYWRARWNFETV</sequence>
<name>D4Z131_SPHIU</name>
<dbReference type="STRING" id="452662.SJA_C1-14790"/>
<dbReference type="InterPro" id="IPR043128">
    <property type="entry name" value="Rev_trsase/Diguanyl_cyclase"/>
</dbReference>
<accession>D4Z131</accession>
<dbReference type="SUPFAM" id="SSF55073">
    <property type="entry name" value="Nucleotide cyclase"/>
    <property type="match status" value="1"/>
</dbReference>
<dbReference type="PANTHER" id="PTHR44757">
    <property type="entry name" value="DIGUANYLATE CYCLASE DGCP"/>
    <property type="match status" value="1"/>
</dbReference>
<dbReference type="KEGG" id="sjp:SJA_C1-14790"/>
<dbReference type="Proteomes" id="UP000007753">
    <property type="component" value="Chromosome 1"/>
</dbReference>
<dbReference type="PROSITE" id="PS50883">
    <property type="entry name" value="EAL"/>
    <property type="match status" value="1"/>
</dbReference>
<evidence type="ECO:0000259" key="2">
    <source>
        <dbReference type="PROSITE" id="PS50887"/>
    </source>
</evidence>
<dbReference type="CDD" id="cd01948">
    <property type="entry name" value="EAL"/>
    <property type="match status" value="1"/>
</dbReference>
<feature type="domain" description="GGDEF" evidence="2">
    <location>
        <begin position="197"/>
        <end position="330"/>
    </location>
</feature>
<dbReference type="Pfam" id="PF00990">
    <property type="entry name" value="GGDEF"/>
    <property type="match status" value="1"/>
</dbReference>
<dbReference type="Pfam" id="PF00563">
    <property type="entry name" value="EAL"/>
    <property type="match status" value="1"/>
</dbReference>
<keyword evidence="4" id="KW-1185">Reference proteome</keyword>
<evidence type="ECO:0000259" key="1">
    <source>
        <dbReference type="PROSITE" id="PS50883"/>
    </source>
</evidence>
<dbReference type="InterPro" id="IPR001633">
    <property type="entry name" value="EAL_dom"/>
</dbReference>
<proteinExistence type="predicted"/>
<dbReference type="AlphaFoldDB" id="D4Z131"/>
<dbReference type="EMBL" id="AP010803">
    <property type="protein sequence ID" value="BAI96313.1"/>
    <property type="molecule type" value="Genomic_DNA"/>
</dbReference>
<protein>
    <submittedName>
        <fullName evidence="3">Putative signal transduction protein</fullName>
    </submittedName>
</protein>
<evidence type="ECO:0000313" key="3">
    <source>
        <dbReference type="EMBL" id="BAI96313.1"/>
    </source>
</evidence>
<dbReference type="PANTHER" id="PTHR44757:SF2">
    <property type="entry name" value="BIOFILM ARCHITECTURE MAINTENANCE PROTEIN MBAA"/>
    <property type="match status" value="1"/>
</dbReference>
<dbReference type="SMART" id="SM00052">
    <property type="entry name" value="EAL"/>
    <property type="match status" value="1"/>
</dbReference>